<reference evidence="1" key="1">
    <citation type="journal article" date="2012" name="Nat. Biotechnol.">
        <title>Reference genome sequence of the model plant Setaria.</title>
        <authorList>
            <person name="Bennetzen J.L."/>
            <person name="Schmutz J."/>
            <person name="Wang H."/>
            <person name="Percifield R."/>
            <person name="Hawkins J."/>
            <person name="Pontaroli A.C."/>
            <person name="Estep M."/>
            <person name="Feng L."/>
            <person name="Vaughn J.N."/>
            <person name="Grimwood J."/>
            <person name="Jenkins J."/>
            <person name="Barry K."/>
            <person name="Lindquist E."/>
            <person name="Hellsten U."/>
            <person name="Deshpande S."/>
            <person name="Wang X."/>
            <person name="Wu X."/>
            <person name="Mitros T."/>
            <person name="Triplett J."/>
            <person name="Yang X."/>
            <person name="Ye C.Y."/>
            <person name="Mauro-Herrera M."/>
            <person name="Wang L."/>
            <person name="Li P."/>
            <person name="Sharma M."/>
            <person name="Sharma R."/>
            <person name="Ronald P.C."/>
            <person name="Panaud O."/>
            <person name="Kellogg E.A."/>
            <person name="Brutnell T.P."/>
            <person name="Doust A.N."/>
            <person name="Tuskan G.A."/>
            <person name="Rokhsar D."/>
            <person name="Devos K.M."/>
        </authorList>
    </citation>
    <scope>NUCLEOTIDE SEQUENCE [LARGE SCALE GENOMIC DNA]</scope>
    <source>
        <strain evidence="1">Yugu1</strain>
    </source>
</reference>
<proteinExistence type="predicted"/>
<organism evidence="1">
    <name type="scientific">Setaria italica</name>
    <name type="common">Foxtail millet</name>
    <name type="synonym">Panicum italicum</name>
    <dbReference type="NCBI Taxonomy" id="4555"/>
    <lineage>
        <taxon>Eukaryota</taxon>
        <taxon>Viridiplantae</taxon>
        <taxon>Streptophyta</taxon>
        <taxon>Embryophyta</taxon>
        <taxon>Tracheophyta</taxon>
        <taxon>Spermatophyta</taxon>
        <taxon>Magnoliopsida</taxon>
        <taxon>Liliopsida</taxon>
        <taxon>Poales</taxon>
        <taxon>Poaceae</taxon>
        <taxon>PACMAD clade</taxon>
        <taxon>Panicoideae</taxon>
        <taxon>Panicodae</taxon>
        <taxon>Paniceae</taxon>
        <taxon>Cenchrinae</taxon>
        <taxon>Setaria</taxon>
    </lineage>
</organism>
<dbReference type="EMBL" id="CM003532">
    <property type="protein sequence ID" value="RCV24525.1"/>
    <property type="molecule type" value="Genomic_DNA"/>
</dbReference>
<evidence type="ECO:0000313" key="1">
    <source>
        <dbReference type="EMBL" id="RCV24525.1"/>
    </source>
</evidence>
<protein>
    <submittedName>
        <fullName evidence="1">Uncharacterized protein</fullName>
    </submittedName>
</protein>
<reference evidence="1" key="2">
    <citation type="submission" date="2015-07" db="EMBL/GenBank/DDBJ databases">
        <authorList>
            <person name="Noorani M."/>
        </authorList>
    </citation>
    <scope>NUCLEOTIDE SEQUENCE</scope>
    <source>
        <strain evidence="1">Yugu1</strain>
    </source>
</reference>
<name>A0A368R2V8_SETIT</name>
<gene>
    <name evidence="1" type="ORF">SETIT_5G091800v2</name>
</gene>
<dbReference type="AlphaFoldDB" id="A0A368R2V8"/>
<accession>A0A368R2V8</accession>
<sequence>MPKRICVSVSVRYRYMYTYPCSIASRRRDRTAAAAALSRHAGRRGCRHFAHASCQSRRLPRTQAVGVAAAPHARAVRFVLLAEGDGTEDKNVKSCRAATWKRERRRIGAALTSHASSRWCARPARMTAGAALASQLASISLPRTRVCMEELKWREMQVRLARFITPKYSSLDQLPRGQGVSGQIIRRRMTTWESLFHAARFKLDAVLCRVMMITTSASDGLSDGTNTRCLGLVD</sequence>